<dbReference type="InterPro" id="IPR001387">
    <property type="entry name" value="Cro/C1-type_HTH"/>
</dbReference>
<comment type="caution">
    <text evidence="2">The sequence shown here is derived from an EMBL/GenBank/DDBJ whole genome shotgun (WGS) entry which is preliminary data.</text>
</comment>
<dbReference type="Pfam" id="PF13560">
    <property type="entry name" value="HTH_31"/>
    <property type="match status" value="1"/>
</dbReference>
<dbReference type="Gene3D" id="1.10.260.40">
    <property type="entry name" value="lambda repressor-like DNA-binding domains"/>
    <property type="match status" value="1"/>
</dbReference>
<dbReference type="Pfam" id="PF17765">
    <property type="entry name" value="MLTR_LBD"/>
    <property type="match status" value="1"/>
</dbReference>
<accession>A0ABP8YEC2</accession>
<gene>
    <name evidence="2" type="ORF">GCM10023216_16840</name>
</gene>
<dbReference type="PANTHER" id="PTHR35010">
    <property type="entry name" value="BLL4672 PROTEIN-RELATED"/>
    <property type="match status" value="1"/>
</dbReference>
<dbReference type="InterPro" id="IPR010982">
    <property type="entry name" value="Lambda_DNA-bd_dom_sf"/>
</dbReference>
<dbReference type="PROSITE" id="PS50943">
    <property type="entry name" value="HTH_CROC1"/>
    <property type="match status" value="1"/>
</dbReference>
<keyword evidence="3" id="KW-1185">Reference proteome</keyword>
<evidence type="ECO:0000313" key="3">
    <source>
        <dbReference type="Proteomes" id="UP001500956"/>
    </source>
</evidence>
<dbReference type="SUPFAM" id="SSF47413">
    <property type="entry name" value="lambda repressor-like DNA-binding domains"/>
    <property type="match status" value="1"/>
</dbReference>
<dbReference type="EMBL" id="BAABID010000008">
    <property type="protein sequence ID" value="GAA4726762.1"/>
    <property type="molecule type" value="Genomic_DNA"/>
</dbReference>
<dbReference type="Proteomes" id="UP001500956">
    <property type="component" value="Unassembled WGS sequence"/>
</dbReference>
<dbReference type="RefSeq" id="WP_172149513.1">
    <property type="nucleotide sequence ID" value="NZ_BAABID010000008.1"/>
</dbReference>
<dbReference type="PANTHER" id="PTHR35010:SF2">
    <property type="entry name" value="BLL4672 PROTEIN"/>
    <property type="match status" value="1"/>
</dbReference>
<evidence type="ECO:0000313" key="2">
    <source>
        <dbReference type="EMBL" id="GAA4726762.1"/>
    </source>
</evidence>
<dbReference type="Gene3D" id="3.30.450.180">
    <property type="match status" value="1"/>
</dbReference>
<reference evidence="3" key="1">
    <citation type="journal article" date="2019" name="Int. J. Syst. Evol. Microbiol.">
        <title>The Global Catalogue of Microorganisms (GCM) 10K type strain sequencing project: providing services to taxonomists for standard genome sequencing and annotation.</title>
        <authorList>
            <consortium name="The Broad Institute Genomics Platform"/>
            <consortium name="The Broad Institute Genome Sequencing Center for Infectious Disease"/>
            <person name="Wu L."/>
            <person name="Ma J."/>
        </authorList>
    </citation>
    <scope>NUCLEOTIDE SEQUENCE [LARGE SCALE GENOMIC DNA]</scope>
    <source>
        <strain evidence="3">JCM 18063</strain>
    </source>
</reference>
<evidence type="ECO:0000259" key="1">
    <source>
        <dbReference type="PROSITE" id="PS50943"/>
    </source>
</evidence>
<name>A0ABP8YEC2_9MICO</name>
<feature type="domain" description="HTH cro/C1-type" evidence="1">
    <location>
        <begin position="30"/>
        <end position="81"/>
    </location>
</feature>
<dbReference type="SMART" id="SM00530">
    <property type="entry name" value="HTH_XRE"/>
    <property type="match status" value="1"/>
</dbReference>
<dbReference type="InterPro" id="IPR041413">
    <property type="entry name" value="MLTR_LBD"/>
</dbReference>
<organism evidence="2 3">
    <name type="scientific">Isoptericola chiayiensis</name>
    <dbReference type="NCBI Taxonomy" id="579446"/>
    <lineage>
        <taxon>Bacteria</taxon>
        <taxon>Bacillati</taxon>
        <taxon>Actinomycetota</taxon>
        <taxon>Actinomycetes</taxon>
        <taxon>Micrococcales</taxon>
        <taxon>Promicromonosporaceae</taxon>
        <taxon>Isoptericola</taxon>
    </lineage>
</organism>
<sequence length="287" mass="31615">MDRRALAEFLRRRREALQPAAVGLPPGLRRRAPGLRREEVALLATMSTDYYTRLEQQRGPQPSTDILAALARALRLTDDERDYLFRTAGQPAPPRTVDAGRVAPALQRVLDRLDDTPALILGPLGETLAQNDLARALYGDTDTLRGWERSEIYRWFAHPATARAVYPADDRDRQGRSLVASLRAALGLLGPRSRAAALVDVLTDLSGEFSALWDRQEVAQRFVDHKVLIHPVVGEIEVDCQVLLTEDRLQALLVLTAAPGSDAAERLRLLGVVGTQDLGASAQRPGR</sequence>
<protein>
    <submittedName>
        <fullName evidence="2">Helix-turn-helix transcriptional regulator</fullName>
    </submittedName>
</protein>
<proteinExistence type="predicted"/>